<dbReference type="EMBL" id="CP028858">
    <property type="protein sequence ID" value="AWB26735.1"/>
    <property type="molecule type" value="Genomic_DNA"/>
</dbReference>
<dbReference type="KEGG" id="harc:HARCEL1_02900"/>
<sequence length="208" mass="22614">MDAADLLDLLGNENRRRILAVLARKPRYVTEIGDLLGLSPKAVIGHLRKLEAAGLIESTEGRARRKYFSIVDPLRLEVTLSPYEFTVKRSYPQSSGPSPGEGDHVDVDLDTDDLATELDQLLALRQDLSLAQRRLEGRVAGTLDRLAEESEADRLGAAVALAIANGARSRAEIAARVGIPPEDVAHVLAVLAREDVINHRSDGIILSK</sequence>
<dbReference type="Proteomes" id="UP000244727">
    <property type="component" value="Chromosome"/>
</dbReference>
<accession>A0A2R4WYZ0</accession>
<evidence type="ECO:0000313" key="5">
    <source>
        <dbReference type="EMBL" id="AWB26735.1"/>
    </source>
</evidence>
<dbReference type="RefSeq" id="WP_108381104.1">
    <property type="nucleotide sequence ID" value="NZ_CP028858.1"/>
</dbReference>
<protein>
    <submittedName>
        <fullName evidence="5">MarR family transcriptional regulator</fullName>
    </submittedName>
</protein>
<evidence type="ECO:0000256" key="2">
    <source>
        <dbReference type="ARBA" id="ARBA00023125"/>
    </source>
</evidence>
<dbReference type="Pfam" id="PF01022">
    <property type="entry name" value="HTH_5"/>
    <property type="match status" value="1"/>
</dbReference>
<reference evidence="5 6" key="1">
    <citation type="submission" date="2018-04" db="EMBL/GenBank/DDBJ databases">
        <title>Halococcoides cellulosivorans gen. nov., sp. nov., an extremely halophilic cellulose-utilizing haloarchaeon from hypersaline lakes.</title>
        <authorList>
            <person name="Sorokin D.Y."/>
            <person name="Toshchakov S.V."/>
            <person name="Samarov N.I."/>
            <person name="Korzhenkov A."/>
            <person name="Kublanov I.V."/>
        </authorList>
    </citation>
    <scope>NUCLEOTIDE SEQUENCE [LARGE SCALE GENOMIC DNA]</scope>
    <source>
        <strain evidence="5 6">HArcel1</strain>
    </source>
</reference>
<dbReference type="GeneID" id="36511421"/>
<keyword evidence="1" id="KW-0805">Transcription regulation</keyword>
<dbReference type="GO" id="GO:0003700">
    <property type="term" value="F:DNA-binding transcription factor activity"/>
    <property type="evidence" value="ECO:0007669"/>
    <property type="project" value="InterPro"/>
</dbReference>
<dbReference type="InterPro" id="IPR001845">
    <property type="entry name" value="HTH_ArsR_DNA-bd_dom"/>
</dbReference>
<dbReference type="SMART" id="SM00418">
    <property type="entry name" value="HTH_ARSR"/>
    <property type="match status" value="1"/>
</dbReference>
<proteinExistence type="predicted"/>
<dbReference type="InterPro" id="IPR036388">
    <property type="entry name" value="WH-like_DNA-bd_sf"/>
</dbReference>
<feature type="domain" description="HTH arsR-type" evidence="4">
    <location>
        <begin position="1"/>
        <end position="89"/>
    </location>
</feature>
<name>A0A2R4WYZ0_9EURY</name>
<evidence type="ECO:0000259" key="4">
    <source>
        <dbReference type="PROSITE" id="PS50987"/>
    </source>
</evidence>
<dbReference type="InterPro" id="IPR011991">
    <property type="entry name" value="ArsR-like_HTH"/>
</dbReference>
<dbReference type="InterPro" id="IPR036390">
    <property type="entry name" value="WH_DNA-bd_sf"/>
</dbReference>
<dbReference type="SUPFAM" id="SSF46785">
    <property type="entry name" value="Winged helix' DNA-binding domain"/>
    <property type="match status" value="1"/>
</dbReference>
<dbReference type="PROSITE" id="PS50987">
    <property type="entry name" value="HTH_ARSR_2"/>
    <property type="match status" value="1"/>
</dbReference>
<keyword evidence="6" id="KW-1185">Reference proteome</keyword>
<gene>
    <name evidence="5" type="ORF">HARCEL1_02900</name>
</gene>
<evidence type="ECO:0000256" key="3">
    <source>
        <dbReference type="ARBA" id="ARBA00023163"/>
    </source>
</evidence>
<dbReference type="PANTHER" id="PTHR33154:SF33">
    <property type="entry name" value="TRANSCRIPTIONAL REPRESSOR SDPR"/>
    <property type="match status" value="1"/>
</dbReference>
<dbReference type="GO" id="GO:0003677">
    <property type="term" value="F:DNA binding"/>
    <property type="evidence" value="ECO:0007669"/>
    <property type="project" value="UniProtKB-KW"/>
</dbReference>
<evidence type="ECO:0000313" key="6">
    <source>
        <dbReference type="Proteomes" id="UP000244727"/>
    </source>
</evidence>
<dbReference type="InterPro" id="IPR051081">
    <property type="entry name" value="HTH_MetalResp_TranReg"/>
</dbReference>
<dbReference type="Pfam" id="PF24270">
    <property type="entry name" value="HTH_Cmi2_C"/>
    <property type="match status" value="1"/>
</dbReference>
<dbReference type="InterPro" id="IPR056346">
    <property type="entry name" value="HTH_Cmi2_C"/>
</dbReference>
<keyword evidence="2" id="KW-0238">DNA-binding</keyword>
<dbReference type="PANTHER" id="PTHR33154">
    <property type="entry name" value="TRANSCRIPTIONAL REGULATOR, ARSR FAMILY"/>
    <property type="match status" value="1"/>
</dbReference>
<evidence type="ECO:0000256" key="1">
    <source>
        <dbReference type="ARBA" id="ARBA00023015"/>
    </source>
</evidence>
<keyword evidence="3" id="KW-0804">Transcription</keyword>
<dbReference type="Gene3D" id="1.10.10.10">
    <property type="entry name" value="Winged helix-like DNA-binding domain superfamily/Winged helix DNA-binding domain"/>
    <property type="match status" value="2"/>
</dbReference>
<dbReference type="AlphaFoldDB" id="A0A2R4WYZ0"/>
<organism evidence="5 6">
    <name type="scientific">Halococcoides cellulosivorans</name>
    <dbReference type="NCBI Taxonomy" id="1679096"/>
    <lineage>
        <taxon>Archaea</taxon>
        <taxon>Methanobacteriati</taxon>
        <taxon>Methanobacteriota</taxon>
        <taxon>Stenosarchaea group</taxon>
        <taxon>Halobacteria</taxon>
        <taxon>Halobacteriales</taxon>
        <taxon>Haloarculaceae</taxon>
        <taxon>Halococcoides</taxon>
    </lineage>
</organism>
<dbReference type="CDD" id="cd00090">
    <property type="entry name" value="HTH_ARSR"/>
    <property type="match status" value="1"/>
</dbReference>